<gene>
    <name evidence="3" type="primary">spdya</name>
</gene>
<evidence type="ECO:0000256" key="2">
    <source>
        <dbReference type="ARBA" id="ARBA00023306"/>
    </source>
</evidence>
<dbReference type="GO" id="GO:0019901">
    <property type="term" value="F:protein kinase binding"/>
    <property type="evidence" value="ECO:0007669"/>
    <property type="project" value="InterPro"/>
</dbReference>
<protein>
    <submittedName>
        <fullName evidence="3">Speedy/RINGO cell cycle regulator family member A</fullName>
    </submittedName>
</protein>
<dbReference type="AlphaFoldDB" id="A0A3B5K595"/>
<dbReference type="STRING" id="31033.ENSTRUP00000050592"/>
<dbReference type="PANTHER" id="PTHR31545:SF4">
    <property type="entry name" value="SPEEDY PROTEIN A"/>
    <property type="match status" value="1"/>
</dbReference>
<proteinExistence type="inferred from homology"/>
<evidence type="ECO:0000256" key="1">
    <source>
        <dbReference type="ARBA" id="ARBA00010932"/>
    </source>
</evidence>
<dbReference type="Pfam" id="PF11357">
    <property type="entry name" value="Spy1"/>
    <property type="match status" value="1"/>
</dbReference>
<dbReference type="Ensembl" id="ENSTRUT00000058267.2">
    <property type="protein sequence ID" value="ENSTRUP00000050592.2"/>
    <property type="gene ID" value="ENSTRUG00000019515.2"/>
</dbReference>
<dbReference type="InterPro" id="IPR052316">
    <property type="entry name" value="Speedy-Ringo_regulator"/>
</dbReference>
<name>A0A3B5K595_TAKRU</name>
<dbReference type="FunCoup" id="A0A3B5K595">
    <property type="interactions" value="194"/>
</dbReference>
<evidence type="ECO:0000313" key="4">
    <source>
        <dbReference type="Proteomes" id="UP000005226"/>
    </source>
</evidence>
<reference evidence="3 4" key="1">
    <citation type="journal article" date="2011" name="Genome Biol. Evol.">
        <title>Integration of the genetic map and genome assembly of fugu facilitates insights into distinct features of genome evolution in teleosts and mammals.</title>
        <authorList>
            <person name="Kai W."/>
            <person name="Kikuchi K."/>
            <person name="Tohari S."/>
            <person name="Chew A.K."/>
            <person name="Tay A."/>
            <person name="Fujiwara A."/>
            <person name="Hosoya S."/>
            <person name="Suetake H."/>
            <person name="Naruse K."/>
            <person name="Brenner S."/>
            <person name="Suzuki Y."/>
            <person name="Venkatesh B."/>
        </authorList>
    </citation>
    <scope>NUCLEOTIDE SEQUENCE [LARGE SCALE GENOMIC DNA]</scope>
</reference>
<dbReference type="Proteomes" id="UP000005226">
    <property type="component" value="Chromosome 2"/>
</dbReference>
<evidence type="ECO:0000313" key="3">
    <source>
        <dbReference type="Ensembl" id="ENSTRUP00000050592.2"/>
    </source>
</evidence>
<accession>A0A3B5K595</accession>
<reference evidence="3" key="2">
    <citation type="submission" date="2025-08" db="UniProtKB">
        <authorList>
            <consortium name="Ensembl"/>
        </authorList>
    </citation>
    <scope>IDENTIFICATION</scope>
</reference>
<dbReference type="RefSeq" id="XP_011612665.2">
    <property type="nucleotide sequence ID" value="XM_011614363.2"/>
</dbReference>
<dbReference type="RefSeq" id="XP_011612658.2">
    <property type="nucleotide sequence ID" value="XM_011614356.2"/>
</dbReference>
<dbReference type="GeneID" id="101067758"/>
<dbReference type="OMA" id="LKDSCCK"/>
<keyword evidence="2" id="KW-0131">Cell cycle</keyword>
<comment type="similarity">
    <text evidence="1">Belongs to the Speedy/Ringo family.</text>
</comment>
<dbReference type="InParanoid" id="A0A3B5K595"/>
<keyword evidence="4" id="KW-1185">Reference proteome</keyword>
<organism evidence="3 4">
    <name type="scientific">Takifugu rubripes</name>
    <name type="common">Japanese pufferfish</name>
    <name type="synonym">Fugu rubripes</name>
    <dbReference type="NCBI Taxonomy" id="31033"/>
    <lineage>
        <taxon>Eukaryota</taxon>
        <taxon>Metazoa</taxon>
        <taxon>Chordata</taxon>
        <taxon>Craniata</taxon>
        <taxon>Vertebrata</taxon>
        <taxon>Euteleostomi</taxon>
        <taxon>Actinopterygii</taxon>
        <taxon>Neopterygii</taxon>
        <taxon>Teleostei</taxon>
        <taxon>Neoteleostei</taxon>
        <taxon>Acanthomorphata</taxon>
        <taxon>Eupercaria</taxon>
        <taxon>Tetraodontiformes</taxon>
        <taxon>Tetradontoidea</taxon>
        <taxon>Tetraodontidae</taxon>
        <taxon>Takifugu</taxon>
    </lineage>
</organism>
<reference evidence="3" key="3">
    <citation type="submission" date="2025-09" db="UniProtKB">
        <authorList>
            <consortium name="Ensembl"/>
        </authorList>
    </citation>
    <scope>IDENTIFICATION</scope>
</reference>
<dbReference type="GeneTree" id="ENSGT00940000154524"/>
<dbReference type="InterPro" id="IPR020984">
    <property type="entry name" value="Speedy"/>
</dbReference>
<dbReference type="CTD" id="245711"/>
<dbReference type="PANTHER" id="PTHR31545">
    <property type="entry name" value="SEEDY PROTEIN A/C FAMILY MEMBER"/>
    <property type="match status" value="1"/>
</dbReference>
<dbReference type="RefSeq" id="XP_011612669.2">
    <property type="nucleotide sequence ID" value="XM_011614367.2"/>
</dbReference>
<sequence length="314" mass="36179">MLKHKSRWPHSQPYETVWMKPKPDPRSVPLRRGLVLRRAVKAPCLGRNRPNQRPSDLCSNKITKSKAPTFVIQSQEIAAFFSLFDDRLIRDFLLKDSCCKITDKYLLAMTFVYFKRAHFAVSDYTRKNFFLALYLANTMEEDEEESKYEIFPWTLGKNWRKKISSFLKQRDALWARMEYRAAVSSDCCKKVMAITPSHSLWQRERLKHHSGAQRYYDDHPVPVPRGPAASPVHCALCNCEPLSDKASGSSFFPDTFKENRIPVFLHRFTTTMALKKTLTRAARHPSCCSAEVLPTGDSSSGTTDDAALNWIFEE</sequence>